<comment type="caution">
    <text evidence="2">The sequence shown here is derived from an EMBL/GenBank/DDBJ whole genome shotgun (WGS) entry which is preliminary data.</text>
</comment>
<evidence type="ECO:0000313" key="2">
    <source>
        <dbReference type="EMBL" id="TRX10341.1"/>
    </source>
</evidence>
<dbReference type="EMBL" id="VJZN01000001">
    <property type="protein sequence ID" value="TRX10341.1"/>
    <property type="molecule type" value="Genomic_DNA"/>
</dbReference>
<gene>
    <name evidence="2" type="ORF">FNW12_00045</name>
</gene>
<dbReference type="Pfam" id="PF00535">
    <property type="entry name" value="Glycos_transf_2"/>
    <property type="match status" value="1"/>
</dbReference>
<accession>A0ABY3CQ24</accession>
<dbReference type="RefSeq" id="WP_143385686.1">
    <property type="nucleotide sequence ID" value="NZ_VJZM01000001.1"/>
</dbReference>
<reference evidence="2 3" key="1">
    <citation type="submission" date="2019-07" db="EMBL/GenBank/DDBJ databases">
        <title>Novel species of Flavobacterium.</title>
        <authorList>
            <person name="Liu Q."/>
            <person name="Xin Y.-H."/>
        </authorList>
    </citation>
    <scope>NUCLEOTIDE SEQUENCE [LARGE SCALE GENOMIC DNA]</scope>
    <source>
        <strain evidence="2 3">GSP39</strain>
    </source>
</reference>
<dbReference type="SUPFAM" id="SSF53448">
    <property type="entry name" value="Nucleotide-diphospho-sugar transferases"/>
    <property type="match status" value="1"/>
</dbReference>
<evidence type="ECO:0000259" key="1">
    <source>
        <dbReference type="Pfam" id="PF00535"/>
    </source>
</evidence>
<evidence type="ECO:0000313" key="3">
    <source>
        <dbReference type="Proteomes" id="UP000318528"/>
    </source>
</evidence>
<proteinExistence type="predicted"/>
<dbReference type="CDD" id="cd00761">
    <property type="entry name" value="Glyco_tranf_GTA_type"/>
    <property type="match status" value="1"/>
</dbReference>
<organism evidence="2 3">
    <name type="scientific">Flavobacterium gawalongense</name>
    <dbReference type="NCBI Taxonomy" id="2594432"/>
    <lineage>
        <taxon>Bacteria</taxon>
        <taxon>Pseudomonadati</taxon>
        <taxon>Bacteroidota</taxon>
        <taxon>Flavobacteriia</taxon>
        <taxon>Flavobacteriales</taxon>
        <taxon>Flavobacteriaceae</taxon>
        <taxon>Flavobacterium</taxon>
    </lineage>
</organism>
<protein>
    <submittedName>
        <fullName evidence="2">Glycosyltransferase family 2 protein</fullName>
    </submittedName>
</protein>
<dbReference type="InterPro" id="IPR029044">
    <property type="entry name" value="Nucleotide-diphossugar_trans"/>
</dbReference>
<feature type="domain" description="Glycosyltransferase 2-like" evidence="1">
    <location>
        <begin position="8"/>
        <end position="167"/>
    </location>
</feature>
<dbReference type="InterPro" id="IPR001173">
    <property type="entry name" value="Glyco_trans_2-like"/>
</dbReference>
<keyword evidence="3" id="KW-1185">Reference proteome</keyword>
<name>A0ABY3CQ24_9FLAO</name>
<dbReference type="Gene3D" id="3.90.550.10">
    <property type="entry name" value="Spore Coat Polysaccharide Biosynthesis Protein SpsA, Chain A"/>
    <property type="match status" value="1"/>
</dbReference>
<dbReference type="PANTHER" id="PTHR22916">
    <property type="entry name" value="GLYCOSYLTRANSFERASE"/>
    <property type="match status" value="1"/>
</dbReference>
<sequence>MDNLIKVSFCIPSLNRPKYLLNAIESICNQTGFNQDIEICIFNNCSDTSYFDVENIINVFSSQYNIYYSKGLVRLEIDQSMHEVIKMAKGNFLFLLGDDDFLLPNSLKVIIDLINKDKFDLVIFNAIILNEKNKTKARMFNSKKSVLLDLNEVLLEFKNYCSYGNILIKSEFIRSDDFKYLEGTSHAYGCFWLAFFRLYEKGLQPRVIISNRHVVCLRAILKTYNLLQVTFEHSQKEFSLYYKAIGEKSTEILKGYENSFWKDQSRFFKLLQYGLAGNDLSKISSYNYVFYNDYVIKITFAKIFAYFLKPFKTTLKYFFITFKKIHV</sequence>
<dbReference type="PANTHER" id="PTHR22916:SF3">
    <property type="entry name" value="UDP-GLCNAC:BETAGAL BETA-1,3-N-ACETYLGLUCOSAMINYLTRANSFERASE-LIKE PROTEIN 1"/>
    <property type="match status" value="1"/>
</dbReference>
<dbReference type="Proteomes" id="UP000318528">
    <property type="component" value="Unassembled WGS sequence"/>
</dbReference>